<dbReference type="GO" id="GO:0005886">
    <property type="term" value="C:plasma membrane"/>
    <property type="evidence" value="ECO:0007669"/>
    <property type="project" value="TreeGrafter"/>
</dbReference>
<evidence type="ECO:0000313" key="2">
    <source>
        <dbReference type="EMBL" id="RIV86388.1"/>
    </source>
</evidence>
<keyword evidence="1" id="KW-0812">Transmembrane</keyword>
<gene>
    <name evidence="2" type="ORF">D2V17_09480</name>
</gene>
<dbReference type="PANTHER" id="PTHR34980:SF2">
    <property type="entry name" value="INNER MEMBRANE PROTEIN YHAH-RELATED"/>
    <property type="match status" value="1"/>
</dbReference>
<dbReference type="EMBL" id="QXFM01000086">
    <property type="protein sequence ID" value="RIV86388.1"/>
    <property type="molecule type" value="Genomic_DNA"/>
</dbReference>
<keyword evidence="1" id="KW-1133">Transmembrane helix</keyword>
<feature type="transmembrane region" description="Helical" evidence="1">
    <location>
        <begin position="100"/>
        <end position="128"/>
    </location>
</feature>
<feature type="transmembrane region" description="Helical" evidence="1">
    <location>
        <begin position="59"/>
        <end position="88"/>
    </location>
</feature>
<evidence type="ECO:0000313" key="3">
    <source>
        <dbReference type="Proteomes" id="UP000265366"/>
    </source>
</evidence>
<accession>A0A3A1P8M6</accession>
<dbReference type="AlphaFoldDB" id="A0A3A1P8M6"/>
<protein>
    <submittedName>
        <fullName evidence="2">DUF805 domain-containing protein</fullName>
    </submittedName>
</protein>
<reference evidence="2 3" key="1">
    <citation type="submission" date="2018-08" db="EMBL/GenBank/DDBJ databases">
        <title>Erythrobacter zhengii sp.nov., a bacterium isolated from deep-sea sediment.</title>
        <authorList>
            <person name="Fang C."/>
            <person name="Wu Y.-H."/>
            <person name="Sun C."/>
            <person name="Wang H."/>
            <person name="Cheng H."/>
            <person name="Meng F.-X."/>
            <person name="Wang C.-S."/>
            <person name="Xu X.-W."/>
        </authorList>
    </citation>
    <scope>NUCLEOTIDE SEQUENCE [LARGE SCALE GENOMIC DNA]</scope>
    <source>
        <strain evidence="2 3">CCTCC AB 2015396</strain>
    </source>
</reference>
<keyword evidence="3" id="KW-1185">Reference proteome</keyword>
<feature type="transmembrane region" description="Helical" evidence="1">
    <location>
        <begin position="23"/>
        <end position="47"/>
    </location>
</feature>
<proteinExistence type="predicted"/>
<organism evidence="2 3">
    <name type="scientific">Aurantiacibacter xanthus</name>
    <dbReference type="NCBI Taxonomy" id="1784712"/>
    <lineage>
        <taxon>Bacteria</taxon>
        <taxon>Pseudomonadati</taxon>
        <taxon>Pseudomonadota</taxon>
        <taxon>Alphaproteobacteria</taxon>
        <taxon>Sphingomonadales</taxon>
        <taxon>Erythrobacteraceae</taxon>
        <taxon>Aurantiacibacter</taxon>
    </lineage>
</organism>
<sequence length="151" mass="16713">MDWMIMPLRKYAQFSGRSRRKEFWMFALLNMIVYAVVFALIGVTSGFSGFVTADPDNILAVYSAMFSGVGTLLLVWALAVFIPSIAVTVRRLHDHDMSGWWYLGFTVLSMIPFIGVIASIAFLVILVLPGTQGANRFGPDPKNPGSVDVFN</sequence>
<dbReference type="OrthoDB" id="9812349at2"/>
<evidence type="ECO:0000256" key="1">
    <source>
        <dbReference type="SAM" id="Phobius"/>
    </source>
</evidence>
<keyword evidence="1" id="KW-0472">Membrane</keyword>
<dbReference type="Proteomes" id="UP000265366">
    <property type="component" value="Unassembled WGS sequence"/>
</dbReference>
<dbReference type="Pfam" id="PF05656">
    <property type="entry name" value="DUF805"/>
    <property type="match status" value="1"/>
</dbReference>
<dbReference type="InterPro" id="IPR008523">
    <property type="entry name" value="DUF805"/>
</dbReference>
<comment type="caution">
    <text evidence="2">The sequence shown here is derived from an EMBL/GenBank/DDBJ whole genome shotgun (WGS) entry which is preliminary data.</text>
</comment>
<name>A0A3A1P8M6_9SPHN</name>
<dbReference type="PANTHER" id="PTHR34980">
    <property type="entry name" value="INNER MEMBRANE PROTEIN-RELATED-RELATED"/>
    <property type="match status" value="1"/>
</dbReference>